<feature type="compositionally biased region" description="Polar residues" evidence="1">
    <location>
        <begin position="646"/>
        <end position="660"/>
    </location>
</feature>
<dbReference type="Pfam" id="PF13424">
    <property type="entry name" value="TPR_12"/>
    <property type="match status" value="1"/>
</dbReference>
<feature type="domain" description="NB-ARC" evidence="2">
    <location>
        <begin position="1"/>
        <end position="130"/>
    </location>
</feature>
<dbReference type="Gene3D" id="3.40.50.300">
    <property type="entry name" value="P-loop containing nucleotide triphosphate hydrolases"/>
    <property type="match status" value="1"/>
</dbReference>
<dbReference type="Pfam" id="PF00931">
    <property type="entry name" value="NB-ARC"/>
    <property type="match status" value="1"/>
</dbReference>
<evidence type="ECO:0000313" key="4">
    <source>
        <dbReference type="Proteomes" id="UP000605361"/>
    </source>
</evidence>
<dbReference type="PANTHER" id="PTHR46082:SF6">
    <property type="entry name" value="AAA+ ATPASE DOMAIN-CONTAINING PROTEIN-RELATED"/>
    <property type="match status" value="1"/>
</dbReference>
<evidence type="ECO:0000313" key="3">
    <source>
        <dbReference type="EMBL" id="MBF8191587.1"/>
    </source>
</evidence>
<dbReference type="SUPFAM" id="SSF48452">
    <property type="entry name" value="TPR-like"/>
    <property type="match status" value="2"/>
</dbReference>
<sequence length="660" mass="71262">VGKTQLAADYARRAWQQKVEVLVWVNAATRDGIVSAYADTAVRLGLPLDERDDPEQAAQEFLIWAETTDRCWLVVLDDVHRPADLNGLWPPAATSAAGGQVLVTTRLREAALTGADRRTLDIDTFTEAEARSYLTAKLDGRDPAADVDGLAADLGFLPLALAQAAAYIVNAAISCAAYRQRLATKLLARSVPGVGYLPDGHGRIVTATWELSIDHADRHSPVGLARPLLCLASVLDPAGIPQAVLTSPPSLDYLNSYLPAPAASPSGENRGGVDGTMVDEVLRVLHRHSLLDHDRTATHREIRVHQLIRRATRENLTAHPDFGPLRFAKLVHSAADALLHIWPPIERDQLGRILRANTTALRHAAGTGLYSPDAGAHPVLFHATTSLGNTGQVTAAITVCTELHTACLHHLGPDHPDTMVIRGNLARWHAEAGDTAGAVTKCEDLLADMLRVLGPDHPDTLATRNNWASFQGEAGNVAAAVTAYEDLLADMLKVLDLQDPRILTVHSNLARWRSVAGDIAGAITAYEHLLADRIRALGPDHPRTLTTRGTLADWRGEAGDVAGAVSAYEDLLADMLKVLDPQDPYVLITRNNLARWQGEAGDVAGAVSAYEDLLADMLRVLGPDHRETRATQHNLAYWRQRPTGEQPRNSLSQKPSIAGP</sequence>
<protein>
    <submittedName>
        <fullName evidence="3">Tetratricopeptide repeat protein</fullName>
    </submittedName>
</protein>
<accession>A0A931F3F9</accession>
<evidence type="ECO:0000259" key="2">
    <source>
        <dbReference type="Pfam" id="PF00931"/>
    </source>
</evidence>
<reference evidence="3" key="1">
    <citation type="submission" date="2020-11" db="EMBL/GenBank/DDBJ databases">
        <title>Whole-genome analyses of Nonomuraea sp. K274.</title>
        <authorList>
            <person name="Veyisoglu A."/>
        </authorList>
    </citation>
    <scope>NUCLEOTIDE SEQUENCE</scope>
    <source>
        <strain evidence="3">K274</strain>
    </source>
</reference>
<comment type="caution">
    <text evidence="3">The sequence shown here is derived from an EMBL/GenBank/DDBJ whole genome shotgun (WGS) entry which is preliminary data.</text>
</comment>
<dbReference type="PANTHER" id="PTHR46082">
    <property type="entry name" value="ATP/GTP-BINDING PROTEIN-RELATED"/>
    <property type="match status" value="1"/>
</dbReference>
<dbReference type="InterPro" id="IPR027417">
    <property type="entry name" value="P-loop_NTPase"/>
</dbReference>
<dbReference type="EMBL" id="JADOGI010000168">
    <property type="protein sequence ID" value="MBF8191587.1"/>
    <property type="molecule type" value="Genomic_DNA"/>
</dbReference>
<name>A0A931F3F9_9ACTN</name>
<dbReference type="InterPro" id="IPR053137">
    <property type="entry name" value="NLR-like"/>
</dbReference>
<dbReference type="Proteomes" id="UP000605361">
    <property type="component" value="Unassembled WGS sequence"/>
</dbReference>
<feature type="region of interest" description="Disordered" evidence="1">
    <location>
        <begin position="639"/>
        <end position="660"/>
    </location>
</feature>
<dbReference type="RefSeq" id="WP_195900496.1">
    <property type="nucleotide sequence ID" value="NZ_JADOGI010000168.1"/>
</dbReference>
<feature type="non-terminal residue" evidence="3">
    <location>
        <position position="1"/>
    </location>
</feature>
<organism evidence="3 4">
    <name type="scientific">Nonomuraea cypriaca</name>
    <dbReference type="NCBI Taxonomy" id="1187855"/>
    <lineage>
        <taxon>Bacteria</taxon>
        <taxon>Bacillati</taxon>
        <taxon>Actinomycetota</taxon>
        <taxon>Actinomycetes</taxon>
        <taxon>Streptosporangiales</taxon>
        <taxon>Streptosporangiaceae</taxon>
        <taxon>Nonomuraea</taxon>
    </lineage>
</organism>
<gene>
    <name evidence="3" type="ORF">ITP53_39025</name>
</gene>
<evidence type="ECO:0000256" key="1">
    <source>
        <dbReference type="SAM" id="MobiDB-lite"/>
    </source>
</evidence>
<dbReference type="SUPFAM" id="SSF52540">
    <property type="entry name" value="P-loop containing nucleoside triphosphate hydrolases"/>
    <property type="match status" value="1"/>
</dbReference>
<keyword evidence="4" id="KW-1185">Reference proteome</keyword>
<dbReference type="Gene3D" id="1.25.40.10">
    <property type="entry name" value="Tetratricopeptide repeat domain"/>
    <property type="match status" value="2"/>
</dbReference>
<proteinExistence type="predicted"/>
<dbReference type="InterPro" id="IPR011990">
    <property type="entry name" value="TPR-like_helical_dom_sf"/>
</dbReference>
<dbReference type="Pfam" id="PF13374">
    <property type="entry name" value="TPR_10"/>
    <property type="match status" value="2"/>
</dbReference>
<dbReference type="GO" id="GO:0043531">
    <property type="term" value="F:ADP binding"/>
    <property type="evidence" value="ECO:0007669"/>
    <property type="project" value="InterPro"/>
</dbReference>
<dbReference type="InterPro" id="IPR002182">
    <property type="entry name" value="NB-ARC"/>
</dbReference>
<dbReference type="AlphaFoldDB" id="A0A931F3F9"/>